<evidence type="ECO:0000256" key="1">
    <source>
        <dbReference type="SAM" id="Phobius"/>
    </source>
</evidence>
<evidence type="ECO:0000313" key="3">
    <source>
        <dbReference type="Proteomes" id="UP001589646"/>
    </source>
</evidence>
<reference evidence="2 3" key="1">
    <citation type="submission" date="2024-09" db="EMBL/GenBank/DDBJ databases">
        <authorList>
            <person name="Sun Q."/>
            <person name="Mori K."/>
        </authorList>
    </citation>
    <scope>NUCLEOTIDE SEQUENCE [LARGE SCALE GENOMIC DNA]</scope>
    <source>
        <strain evidence="2 3">JCM 3323</strain>
    </source>
</reference>
<protein>
    <submittedName>
        <fullName evidence="2">Uncharacterized protein</fullName>
    </submittedName>
</protein>
<keyword evidence="1" id="KW-0812">Transmembrane</keyword>
<keyword evidence="1" id="KW-1133">Transmembrane helix</keyword>
<proteinExistence type="predicted"/>
<comment type="caution">
    <text evidence="2">The sequence shown here is derived from an EMBL/GenBank/DDBJ whole genome shotgun (WGS) entry which is preliminary data.</text>
</comment>
<evidence type="ECO:0000313" key="2">
    <source>
        <dbReference type="EMBL" id="MFB9525150.1"/>
    </source>
</evidence>
<sequence length="65" mass="6762">MLFGAAAALIGLAIAIGYSDMTELELYRDHLRILGNVAFVAALLLKGVHIPVVRRSGRAGSAPGS</sequence>
<feature type="transmembrane region" description="Helical" evidence="1">
    <location>
        <begin position="31"/>
        <end position="48"/>
    </location>
</feature>
<dbReference type="EMBL" id="JBHMCE010000001">
    <property type="protein sequence ID" value="MFB9525150.1"/>
    <property type="molecule type" value="Genomic_DNA"/>
</dbReference>
<name>A0ABV5PPL9_9ACTN</name>
<keyword evidence="1" id="KW-0472">Membrane</keyword>
<gene>
    <name evidence="2" type="ORF">ACFFRN_00830</name>
</gene>
<dbReference type="RefSeq" id="WP_346126382.1">
    <property type="nucleotide sequence ID" value="NZ_BAAAXC010000015.1"/>
</dbReference>
<dbReference type="Proteomes" id="UP001589646">
    <property type="component" value="Unassembled WGS sequence"/>
</dbReference>
<accession>A0ABV5PPL9</accession>
<keyword evidence="3" id="KW-1185">Reference proteome</keyword>
<organism evidence="2 3">
    <name type="scientific">Nonomuraea roseola</name>
    <dbReference type="NCBI Taxonomy" id="46179"/>
    <lineage>
        <taxon>Bacteria</taxon>
        <taxon>Bacillati</taxon>
        <taxon>Actinomycetota</taxon>
        <taxon>Actinomycetes</taxon>
        <taxon>Streptosporangiales</taxon>
        <taxon>Streptosporangiaceae</taxon>
        <taxon>Nonomuraea</taxon>
    </lineage>
</organism>